<dbReference type="InterPro" id="IPR039099">
    <property type="entry name" value="Pannexin"/>
</dbReference>
<dbReference type="GO" id="GO:0032732">
    <property type="term" value="P:positive regulation of interleukin-1 production"/>
    <property type="evidence" value="ECO:0007669"/>
    <property type="project" value="InterPro"/>
</dbReference>
<dbReference type="PANTHER" id="PTHR15759:SF5">
    <property type="entry name" value="PANNEXIN-1"/>
    <property type="match status" value="1"/>
</dbReference>
<organism evidence="2 3">
    <name type="scientific">Denticeps clupeoides</name>
    <name type="common">denticle herring</name>
    <dbReference type="NCBI Taxonomy" id="299321"/>
    <lineage>
        <taxon>Eukaryota</taxon>
        <taxon>Metazoa</taxon>
        <taxon>Chordata</taxon>
        <taxon>Craniata</taxon>
        <taxon>Vertebrata</taxon>
        <taxon>Euteleostomi</taxon>
        <taxon>Actinopterygii</taxon>
        <taxon>Neopterygii</taxon>
        <taxon>Teleostei</taxon>
        <taxon>Clupei</taxon>
        <taxon>Clupeiformes</taxon>
        <taxon>Denticipitoidei</taxon>
        <taxon>Denticipitidae</taxon>
        <taxon>Denticeps</taxon>
    </lineage>
</organism>
<name>A0AAY4CMN9_9TELE</name>
<evidence type="ECO:0000313" key="3">
    <source>
        <dbReference type="Proteomes" id="UP000694580"/>
    </source>
</evidence>
<dbReference type="GO" id="GO:0006812">
    <property type="term" value="P:monoatomic cation transport"/>
    <property type="evidence" value="ECO:0007669"/>
    <property type="project" value="InterPro"/>
</dbReference>
<protein>
    <recommendedName>
        <fullName evidence="4">Pannexin</fullName>
    </recommendedName>
</protein>
<keyword evidence="1" id="KW-0812">Transmembrane</keyword>
<evidence type="ECO:0000256" key="1">
    <source>
        <dbReference type="SAM" id="Phobius"/>
    </source>
</evidence>
<dbReference type="GO" id="GO:0022829">
    <property type="term" value="F:wide pore channel activity"/>
    <property type="evidence" value="ECO:0007669"/>
    <property type="project" value="TreeGrafter"/>
</dbReference>
<dbReference type="GO" id="GO:0005886">
    <property type="term" value="C:plasma membrane"/>
    <property type="evidence" value="ECO:0007669"/>
    <property type="project" value="TreeGrafter"/>
</dbReference>
<feature type="transmembrane region" description="Helical" evidence="1">
    <location>
        <begin position="86"/>
        <end position="104"/>
    </location>
</feature>
<accession>A0AAY4CMN9</accession>
<evidence type="ECO:0000313" key="2">
    <source>
        <dbReference type="Ensembl" id="ENSDCDP00010034480.1"/>
    </source>
</evidence>
<keyword evidence="1" id="KW-0472">Membrane</keyword>
<evidence type="ECO:0008006" key="4">
    <source>
        <dbReference type="Google" id="ProtNLM"/>
    </source>
</evidence>
<sequence>MAIAHVATEYYKGLRLELASDKLVTFIGVGLPLLLISLAFAQEVSVGTQISCFSPTNFSWRQAAYVDAFCWAALSAPLWLHKFFPYILLLVAILMYIPAVFWRFTAAPHLSSDLSFIMEELGPHLQPSHQDGPKTWPPAWTPTNPAEDPVALNTPLVEQYLKTKRLSRALVLKYVLCRALTLLTLLLACLYLGYYIRLASSSSDEFSCDIRSGRDAERQHRARRHPVQAGGRGRLPPPQLHQTWRCTCCWALSWCTPRRLPYDRASRFSGRNEMLPAFGTLDLTTSFYDDLSIYLLFLEENLSELKSYKCLQVLELLREGGGEAFDTMCLLRTLGQVKTDVVDKKSDLLKTDEQSGDAAHLLIEDGGKADKICDCKREIRQRVV</sequence>
<dbReference type="Proteomes" id="UP000694580">
    <property type="component" value="Unplaced"/>
</dbReference>
<feature type="transmembrane region" description="Helical" evidence="1">
    <location>
        <begin position="171"/>
        <end position="196"/>
    </location>
</feature>
<reference evidence="2" key="2">
    <citation type="submission" date="2025-09" db="UniProtKB">
        <authorList>
            <consortium name="Ensembl"/>
        </authorList>
    </citation>
    <scope>IDENTIFICATION</scope>
</reference>
<dbReference type="AlphaFoldDB" id="A0AAY4CMN9"/>
<dbReference type="GeneTree" id="ENSGT00940000153972"/>
<dbReference type="Ensembl" id="ENSDCDT00010043000.1">
    <property type="protein sequence ID" value="ENSDCDP00010034480.1"/>
    <property type="gene ID" value="ENSDCDG00010022260.1"/>
</dbReference>
<keyword evidence="1" id="KW-1133">Transmembrane helix</keyword>
<feature type="transmembrane region" description="Helical" evidence="1">
    <location>
        <begin position="23"/>
        <end position="41"/>
    </location>
</feature>
<reference evidence="2" key="1">
    <citation type="submission" date="2025-08" db="UniProtKB">
        <authorList>
            <consortium name="Ensembl"/>
        </authorList>
    </citation>
    <scope>IDENTIFICATION</scope>
</reference>
<keyword evidence="3" id="KW-1185">Reference proteome</keyword>
<dbReference type="PANTHER" id="PTHR15759">
    <property type="entry name" value="PANNEXIN"/>
    <property type="match status" value="1"/>
</dbReference>
<proteinExistence type="predicted"/>
<dbReference type="GO" id="GO:0007267">
    <property type="term" value="P:cell-cell signaling"/>
    <property type="evidence" value="ECO:0007669"/>
    <property type="project" value="TreeGrafter"/>
</dbReference>